<dbReference type="eggNOG" id="ENOG502QTX3">
    <property type="taxonomic scope" value="Eukaryota"/>
</dbReference>
<feature type="transmembrane region" description="Helical" evidence="24">
    <location>
        <begin position="279"/>
        <end position="302"/>
    </location>
</feature>
<evidence type="ECO:0000256" key="12">
    <source>
        <dbReference type="ARBA" id="ARBA00022777"/>
    </source>
</evidence>
<dbReference type="PROSITE" id="PS00307">
    <property type="entry name" value="LECTIN_LEGUME_BETA"/>
    <property type="match status" value="1"/>
</dbReference>
<dbReference type="InterPro" id="IPR008271">
    <property type="entry name" value="Ser/Thr_kinase_AS"/>
</dbReference>
<keyword evidence="13" id="KW-0611">Plant defense</keyword>
<dbReference type="InterPro" id="IPR019825">
    <property type="entry name" value="Lectin_legB_Mn/Ca_BS"/>
</dbReference>
<dbReference type="GO" id="GO:0005524">
    <property type="term" value="F:ATP binding"/>
    <property type="evidence" value="ECO:0007669"/>
    <property type="project" value="UniProtKB-UniRule"/>
</dbReference>
<evidence type="ECO:0000313" key="27">
    <source>
        <dbReference type="EMBL" id="ERN18050.1"/>
    </source>
</evidence>
<dbReference type="EMBL" id="KI392290">
    <property type="protein sequence ID" value="ERN18050.1"/>
    <property type="molecule type" value="Genomic_DNA"/>
</dbReference>
<dbReference type="PROSITE" id="PS00107">
    <property type="entry name" value="PROTEIN_KINASE_ATP"/>
    <property type="match status" value="1"/>
</dbReference>
<evidence type="ECO:0000256" key="14">
    <source>
        <dbReference type="ARBA" id="ARBA00022840"/>
    </source>
</evidence>
<keyword evidence="18" id="KW-0325">Glycoprotein</keyword>
<dbReference type="SMART" id="SM00220">
    <property type="entry name" value="S_TKc"/>
    <property type="match status" value="1"/>
</dbReference>
<reference evidence="28" key="1">
    <citation type="journal article" date="2013" name="Science">
        <title>The Amborella genome and the evolution of flowering plants.</title>
        <authorList>
            <consortium name="Amborella Genome Project"/>
        </authorList>
    </citation>
    <scope>NUCLEOTIDE SEQUENCE [LARGE SCALE GENOMIC DNA]</scope>
</reference>
<dbReference type="Gene3D" id="2.60.120.200">
    <property type="match status" value="1"/>
</dbReference>
<keyword evidence="17" id="KW-0675">Receptor</keyword>
<protein>
    <recommendedName>
        <fullName evidence="4">non-specific serine/threonine protein kinase</fullName>
        <ecNumber evidence="4">2.7.11.1</ecNumber>
    </recommendedName>
</protein>
<dbReference type="Gramene" id="ERN18050">
    <property type="protein sequence ID" value="ERN18050"/>
    <property type="gene ID" value="AMTR_s00046p00199100"/>
</dbReference>
<evidence type="ECO:0000256" key="16">
    <source>
        <dbReference type="ARBA" id="ARBA00023136"/>
    </source>
</evidence>
<evidence type="ECO:0000256" key="1">
    <source>
        <dbReference type="ARBA" id="ARBA00004251"/>
    </source>
</evidence>
<dbReference type="EC" id="2.7.11.1" evidence="4"/>
<evidence type="ECO:0000256" key="25">
    <source>
        <dbReference type="SAM" id="SignalP"/>
    </source>
</evidence>
<dbReference type="InterPro" id="IPR000719">
    <property type="entry name" value="Prot_kinase_dom"/>
</dbReference>
<keyword evidence="12" id="KW-0418">Kinase</keyword>
<dbReference type="InterPro" id="IPR011009">
    <property type="entry name" value="Kinase-like_dom_sf"/>
</dbReference>
<dbReference type="Gene3D" id="3.30.200.20">
    <property type="entry name" value="Phosphorylase Kinase, domain 1"/>
    <property type="match status" value="1"/>
</dbReference>
<evidence type="ECO:0000256" key="8">
    <source>
        <dbReference type="ARBA" id="ARBA00022692"/>
    </source>
</evidence>
<feature type="signal peptide" evidence="25">
    <location>
        <begin position="1"/>
        <end position="25"/>
    </location>
</feature>
<evidence type="ECO:0000256" key="5">
    <source>
        <dbReference type="ARBA" id="ARBA00022475"/>
    </source>
</evidence>
<dbReference type="STRING" id="13333.U5D762"/>
<comment type="function">
    <text evidence="20">Promotes hydrogen peroxide H(2)O(2) production and cell death.</text>
</comment>
<sequence>MALSKSSHPLLLSLLLLLLPTVTLSVTFNFDSFPVSLPNISYEGDALPNGTAIQVTRTQTGDNLQDSVGRAFYKHPIRLWDSATGIVSDFTTHFEFVIDSSDMSKSGDGLAFFLAANSTIPSKSWGGQLALFDSSLDNNSVSRVVAVEFDTYQNEWDPTRNHIGIDINSVVSKASRPWNSKLQNGSRSNAWVTYNATTRNLSVFLTQENNPTFNGNSNLSYEVDMSKVLPECVTVGFSAATGWAIELHTILSWEFNSSLGSCEETKQPNVIVDHKDRRWMVWMSLCLGAFMIGVLVLILIVWRKIAKKRRGNGDLHVDEESMDEEFERETGPRRFAYKELVSATNDFSEKGKLGEGGFGGVYMGLLSDTKETVAVKRISKGSRQGKKEYITEVRIISRLRHRNLVQLMGWCHYKTELLLVYEFMPNGSLDRYLFGKKSGLTWELRYKIALGLSSALLYLHEEWEQCVVHRDIKSSNVMLDSKFNAKLGDFGLARLVDHNRDSQTTVVAGTMGYLAPECVTDGKASKESDVFSLGVVALEICCGRRAIEPLAEASKVRLVEWVWELYGRGRLIDCVDEALSGEFDDKQVECLMVVGLWCAHPDYAMRPSIRRAIQVLNFEAQLPALPSKIPVAMYSVPPTKQSVFSYTFDHSKSSDVTEETSTTTTSLTPTMSSTSYLVDSR</sequence>
<dbReference type="InterPro" id="IPR017441">
    <property type="entry name" value="Protein_kinase_ATP_BS"/>
</dbReference>
<evidence type="ECO:0000313" key="28">
    <source>
        <dbReference type="Proteomes" id="UP000017836"/>
    </source>
</evidence>
<dbReference type="SUPFAM" id="SSF49899">
    <property type="entry name" value="Concanavalin A-like lectins/glucanases"/>
    <property type="match status" value="1"/>
</dbReference>
<dbReference type="InterPro" id="IPR001220">
    <property type="entry name" value="Legume_lectin_dom"/>
</dbReference>
<dbReference type="SUPFAM" id="SSF56112">
    <property type="entry name" value="Protein kinase-like (PK-like)"/>
    <property type="match status" value="1"/>
</dbReference>
<keyword evidence="10" id="KW-0430">Lectin</keyword>
<dbReference type="InterPro" id="IPR013320">
    <property type="entry name" value="ConA-like_dom_sf"/>
</dbReference>
<keyword evidence="28" id="KW-1185">Reference proteome</keyword>
<keyword evidence="8 24" id="KW-0812">Transmembrane</keyword>
<evidence type="ECO:0000256" key="13">
    <source>
        <dbReference type="ARBA" id="ARBA00022821"/>
    </source>
</evidence>
<feature type="binding site" evidence="22">
    <location>
        <position position="376"/>
    </location>
    <ligand>
        <name>ATP</name>
        <dbReference type="ChEBI" id="CHEBI:30616"/>
    </ligand>
</feature>
<dbReference type="AlphaFoldDB" id="U5D762"/>
<dbReference type="CDD" id="cd14066">
    <property type="entry name" value="STKc_IRAK"/>
    <property type="match status" value="1"/>
</dbReference>
<keyword evidence="5" id="KW-1003">Cell membrane</keyword>
<dbReference type="FunFam" id="3.30.200.20:FF:000168">
    <property type="entry name" value="L-type lectin-domain containing receptor kinase IX.1"/>
    <property type="match status" value="1"/>
</dbReference>
<dbReference type="Pfam" id="PF00069">
    <property type="entry name" value="Pkinase"/>
    <property type="match status" value="1"/>
</dbReference>
<dbReference type="GO" id="GO:0002229">
    <property type="term" value="P:defense response to oomycetes"/>
    <property type="evidence" value="ECO:0007669"/>
    <property type="project" value="UniProtKB-ARBA"/>
</dbReference>
<comment type="similarity">
    <text evidence="3">In the C-terminal section; belongs to the protein kinase superfamily. Ser/Thr protein kinase family.</text>
</comment>
<evidence type="ECO:0000256" key="10">
    <source>
        <dbReference type="ARBA" id="ARBA00022734"/>
    </source>
</evidence>
<evidence type="ECO:0000256" key="7">
    <source>
        <dbReference type="ARBA" id="ARBA00022679"/>
    </source>
</evidence>
<dbReference type="CDD" id="cd06899">
    <property type="entry name" value="lectin_legume_LecRK_Arcelin_ConA"/>
    <property type="match status" value="1"/>
</dbReference>
<keyword evidence="7" id="KW-0808">Transferase</keyword>
<evidence type="ECO:0000256" key="9">
    <source>
        <dbReference type="ARBA" id="ARBA00022729"/>
    </source>
</evidence>
<comment type="subcellular location">
    <subcellularLocation>
        <location evidence="1">Cell membrane</location>
        <topology evidence="1">Single-pass type I membrane protein</topology>
    </subcellularLocation>
</comment>
<evidence type="ECO:0000256" key="24">
    <source>
        <dbReference type="SAM" id="Phobius"/>
    </source>
</evidence>
<comment type="function">
    <text evidence="19">Involved in resistance response to the pathogenic oomycetes Phytophthora infestans and Phytophthora capsici.</text>
</comment>
<evidence type="ECO:0000256" key="6">
    <source>
        <dbReference type="ARBA" id="ARBA00022527"/>
    </source>
</evidence>
<comment type="similarity">
    <text evidence="2">In the N-terminal section; belongs to the leguminous lectin family.</text>
</comment>
<evidence type="ECO:0000256" key="21">
    <source>
        <dbReference type="ARBA" id="ARBA00063357"/>
    </source>
</evidence>
<keyword evidence="9 25" id="KW-0732">Signal</keyword>
<dbReference type="HOGENOM" id="CLU_000288_62_6_1"/>
<keyword evidence="6" id="KW-0723">Serine/threonine-protein kinase</keyword>
<evidence type="ECO:0000256" key="22">
    <source>
        <dbReference type="PROSITE-ProRule" id="PRU10141"/>
    </source>
</evidence>
<keyword evidence="14 22" id="KW-0067">ATP-binding</keyword>
<evidence type="ECO:0000256" key="4">
    <source>
        <dbReference type="ARBA" id="ARBA00012513"/>
    </source>
</evidence>
<evidence type="ECO:0000256" key="23">
    <source>
        <dbReference type="SAM" id="MobiDB-lite"/>
    </source>
</evidence>
<evidence type="ECO:0000256" key="17">
    <source>
        <dbReference type="ARBA" id="ARBA00023170"/>
    </source>
</evidence>
<dbReference type="GO" id="GO:0005886">
    <property type="term" value="C:plasma membrane"/>
    <property type="evidence" value="ECO:0000318"/>
    <property type="project" value="GO_Central"/>
</dbReference>
<dbReference type="FunFam" id="2.60.120.200:FF:000103">
    <property type="entry name" value="L-type lectin-domain containing receptor kinase IX.1"/>
    <property type="match status" value="1"/>
</dbReference>
<feature type="chain" id="PRO_5004658673" description="non-specific serine/threonine protein kinase" evidence="25">
    <location>
        <begin position="26"/>
        <end position="681"/>
    </location>
</feature>
<keyword evidence="11 22" id="KW-0547">Nucleotide-binding</keyword>
<evidence type="ECO:0000259" key="26">
    <source>
        <dbReference type="PROSITE" id="PS50011"/>
    </source>
</evidence>
<feature type="domain" description="Protein kinase" evidence="26">
    <location>
        <begin position="347"/>
        <end position="625"/>
    </location>
</feature>
<keyword evidence="15 24" id="KW-1133">Transmembrane helix</keyword>
<dbReference type="Gene3D" id="1.10.510.10">
    <property type="entry name" value="Transferase(Phosphotransferase) domain 1"/>
    <property type="match status" value="1"/>
</dbReference>
<evidence type="ECO:0000256" key="20">
    <source>
        <dbReference type="ARBA" id="ARBA00058818"/>
    </source>
</evidence>
<feature type="compositionally biased region" description="Low complexity" evidence="23">
    <location>
        <begin position="659"/>
        <end position="675"/>
    </location>
</feature>
<keyword evidence="16 24" id="KW-0472">Membrane</keyword>
<dbReference type="OMA" id="HLESEYG"/>
<evidence type="ECO:0000256" key="18">
    <source>
        <dbReference type="ARBA" id="ARBA00023180"/>
    </source>
</evidence>
<dbReference type="GO" id="GO:0030246">
    <property type="term" value="F:carbohydrate binding"/>
    <property type="evidence" value="ECO:0007669"/>
    <property type="project" value="UniProtKB-KW"/>
</dbReference>
<comment type="subunit">
    <text evidence="21">Interacts with ABCG40.</text>
</comment>
<dbReference type="GO" id="GO:0004674">
    <property type="term" value="F:protein serine/threonine kinase activity"/>
    <property type="evidence" value="ECO:0007669"/>
    <property type="project" value="UniProtKB-KW"/>
</dbReference>
<evidence type="ECO:0000256" key="2">
    <source>
        <dbReference type="ARBA" id="ARBA00008536"/>
    </source>
</evidence>
<dbReference type="PROSITE" id="PS00108">
    <property type="entry name" value="PROTEIN_KINASE_ST"/>
    <property type="match status" value="1"/>
</dbReference>
<organism evidence="27 28">
    <name type="scientific">Amborella trichopoda</name>
    <dbReference type="NCBI Taxonomy" id="13333"/>
    <lineage>
        <taxon>Eukaryota</taxon>
        <taxon>Viridiplantae</taxon>
        <taxon>Streptophyta</taxon>
        <taxon>Embryophyta</taxon>
        <taxon>Tracheophyta</taxon>
        <taxon>Spermatophyta</taxon>
        <taxon>Magnoliopsida</taxon>
        <taxon>Amborellales</taxon>
        <taxon>Amborellaceae</taxon>
        <taxon>Amborella</taxon>
    </lineage>
</organism>
<dbReference type="Pfam" id="PF00139">
    <property type="entry name" value="Lectin_legB"/>
    <property type="match status" value="1"/>
</dbReference>
<evidence type="ECO:0000256" key="15">
    <source>
        <dbReference type="ARBA" id="ARBA00022989"/>
    </source>
</evidence>
<evidence type="ECO:0000256" key="3">
    <source>
        <dbReference type="ARBA" id="ARBA00010217"/>
    </source>
</evidence>
<proteinExistence type="inferred from homology"/>
<dbReference type="KEGG" id="atr:18446404"/>
<gene>
    <name evidence="27" type="ORF">AMTR_s00046p00199100</name>
</gene>
<dbReference type="PROSITE" id="PS50011">
    <property type="entry name" value="PROTEIN_KINASE_DOM"/>
    <property type="match status" value="1"/>
</dbReference>
<evidence type="ECO:0000256" key="11">
    <source>
        <dbReference type="ARBA" id="ARBA00022741"/>
    </source>
</evidence>
<evidence type="ECO:0000256" key="19">
    <source>
        <dbReference type="ARBA" id="ARBA00058054"/>
    </source>
</evidence>
<feature type="region of interest" description="Disordered" evidence="23">
    <location>
        <begin position="655"/>
        <end position="681"/>
    </location>
</feature>
<dbReference type="Proteomes" id="UP000017836">
    <property type="component" value="Unassembled WGS sequence"/>
</dbReference>
<dbReference type="PANTHER" id="PTHR27007">
    <property type="match status" value="1"/>
</dbReference>
<accession>U5D762</accession>
<dbReference type="InterPro" id="IPR050528">
    <property type="entry name" value="L-type_Lectin-RKs"/>
</dbReference>
<name>U5D762_AMBTC</name>
<dbReference type="GO" id="GO:0009626">
    <property type="term" value="P:plant-type hypersensitive response"/>
    <property type="evidence" value="ECO:0007669"/>
    <property type="project" value="UniProtKB-ARBA"/>
</dbReference>
<dbReference type="OrthoDB" id="4062651at2759"/>
<dbReference type="FunFam" id="1.10.510.10:FF:000240">
    <property type="entry name" value="Lectin-domain containing receptor kinase A4.3"/>
    <property type="match status" value="1"/>
</dbReference>